<organism evidence="10 11">
    <name type="scientific">Domibacillus epiphyticus</name>
    <dbReference type="NCBI Taxonomy" id="1714355"/>
    <lineage>
        <taxon>Bacteria</taxon>
        <taxon>Bacillati</taxon>
        <taxon>Bacillota</taxon>
        <taxon>Bacilli</taxon>
        <taxon>Bacillales</taxon>
        <taxon>Bacillaceae</taxon>
        <taxon>Domibacillus</taxon>
    </lineage>
</organism>
<dbReference type="CDD" id="cd11386">
    <property type="entry name" value="MCP_signal"/>
    <property type="match status" value="1"/>
</dbReference>
<dbReference type="PANTHER" id="PTHR32089:SF112">
    <property type="entry name" value="LYSOZYME-LIKE PROTEIN-RELATED"/>
    <property type="match status" value="1"/>
</dbReference>
<dbReference type="AlphaFoldDB" id="A0A1V2A7U3"/>
<keyword evidence="7" id="KW-0812">Transmembrane</keyword>
<dbReference type="FunFam" id="1.10.287.950:FF:000001">
    <property type="entry name" value="Methyl-accepting chemotaxis sensory transducer"/>
    <property type="match status" value="1"/>
</dbReference>
<dbReference type="PROSITE" id="PS50885">
    <property type="entry name" value="HAMP"/>
    <property type="match status" value="1"/>
</dbReference>
<dbReference type="SMART" id="SM00283">
    <property type="entry name" value="MA"/>
    <property type="match status" value="1"/>
</dbReference>
<evidence type="ECO:0000256" key="7">
    <source>
        <dbReference type="SAM" id="Phobius"/>
    </source>
</evidence>
<dbReference type="OrthoDB" id="107771at2"/>
<evidence type="ECO:0000256" key="2">
    <source>
        <dbReference type="ARBA" id="ARBA00022475"/>
    </source>
</evidence>
<dbReference type="InterPro" id="IPR024478">
    <property type="entry name" value="HlyB_4HB_MCP"/>
</dbReference>
<dbReference type="PRINTS" id="PR00260">
    <property type="entry name" value="CHEMTRNSDUCR"/>
</dbReference>
<evidence type="ECO:0000313" key="10">
    <source>
        <dbReference type="EMBL" id="OMP67017.1"/>
    </source>
</evidence>
<dbReference type="PANTHER" id="PTHR32089">
    <property type="entry name" value="METHYL-ACCEPTING CHEMOTAXIS PROTEIN MCPB"/>
    <property type="match status" value="1"/>
</dbReference>
<evidence type="ECO:0000256" key="4">
    <source>
        <dbReference type="ARBA" id="ARBA00023224"/>
    </source>
</evidence>
<dbReference type="SUPFAM" id="SSF58104">
    <property type="entry name" value="Methyl-accepting chemotaxis protein (MCP) signaling domain"/>
    <property type="match status" value="1"/>
</dbReference>
<keyword evidence="11" id="KW-1185">Reference proteome</keyword>
<comment type="similarity">
    <text evidence="5">Belongs to the methyl-accepting chemotaxis (MCP) protein family.</text>
</comment>
<dbReference type="InterPro" id="IPR003660">
    <property type="entry name" value="HAMP_dom"/>
</dbReference>
<dbReference type="GO" id="GO:0004888">
    <property type="term" value="F:transmembrane signaling receptor activity"/>
    <property type="evidence" value="ECO:0007669"/>
    <property type="project" value="InterPro"/>
</dbReference>
<evidence type="ECO:0000259" key="8">
    <source>
        <dbReference type="PROSITE" id="PS50111"/>
    </source>
</evidence>
<comment type="subcellular location">
    <subcellularLocation>
        <location evidence="1">Cell membrane</location>
    </subcellularLocation>
</comment>
<evidence type="ECO:0000256" key="3">
    <source>
        <dbReference type="ARBA" id="ARBA00023136"/>
    </source>
</evidence>
<dbReference type="RefSeq" id="WP_076765243.1">
    <property type="nucleotide sequence ID" value="NZ_MSFI01000012.1"/>
</dbReference>
<dbReference type="CDD" id="cd06225">
    <property type="entry name" value="HAMP"/>
    <property type="match status" value="1"/>
</dbReference>
<keyword evidence="7" id="KW-1133">Transmembrane helix</keyword>
<dbReference type="EMBL" id="MSFI01000012">
    <property type="protein sequence ID" value="OMP67017.1"/>
    <property type="molecule type" value="Genomic_DNA"/>
</dbReference>
<feature type="domain" description="HAMP" evidence="9">
    <location>
        <begin position="203"/>
        <end position="256"/>
    </location>
</feature>
<gene>
    <name evidence="10" type="ORF">BTO28_08470</name>
</gene>
<evidence type="ECO:0008006" key="12">
    <source>
        <dbReference type="Google" id="ProtNLM"/>
    </source>
</evidence>
<evidence type="ECO:0000259" key="9">
    <source>
        <dbReference type="PROSITE" id="PS50885"/>
    </source>
</evidence>
<dbReference type="Gene3D" id="1.10.287.950">
    <property type="entry name" value="Methyl-accepting chemotaxis protein"/>
    <property type="match status" value="1"/>
</dbReference>
<sequence>MNISKKLFSGFFAVLILLGFIASFSVYQLTSITSTYNFLAGEQATKALNAKEIKYLSAEQAKSVRGYLVTGKDSTLQNFEEAQKQYNTVSKQLEAVLFTAGGKKVIQELNQIQAEYVQTAEQVIQYKQQNNVKAYTELLNEELTPLTNEISEKAQELEKMCLDLLNSENEKTKKQAAHVKTILLVVSILALIIGIAIALYISRLISKPVTEVAKAAEQIAEGNLAIEDIQVKNRDEIGTMADSFNQMKQNLRDLIRKVSDSSDQVAASSEELSAAAEQSAQSANQVAGAVQEISTAADGQIISMEENKRAMNESALGLQNIAESASVVSASTKEVLHEAEQGNQVIVQTIQQMEGIAQSVKGAANVIEELGDHSKQIGQIVQVISDIANQTNLLALNAAIEAARAGEQGKGFAVVADEVRKLAEQSQQSSEQIASLIKNIQESTSHAVTVMHKGTEEVQSGTVIVNQAGEAFIHILSSIKNVTDQVQEVSAATKEISASTEQLAVSVDQLTRTSADISTNTQGVAAASQEQLASMEEITASADSLSKLGQDLQHEISKFKI</sequence>
<feature type="transmembrane region" description="Helical" evidence="7">
    <location>
        <begin position="181"/>
        <end position="201"/>
    </location>
</feature>
<dbReference type="SMART" id="SM00304">
    <property type="entry name" value="HAMP"/>
    <property type="match status" value="1"/>
</dbReference>
<name>A0A1V2A7U3_9BACI</name>
<dbReference type="Pfam" id="PF00015">
    <property type="entry name" value="MCPsignal"/>
    <property type="match status" value="1"/>
</dbReference>
<dbReference type="Gene3D" id="6.10.340.10">
    <property type="match status" value="1"/>
</dbReference>
<dbReference type="InterPro" id="IPR004089">
    <property type="entry name" value="MCPsignal_dom"/>
</dbReference>
<dbReference type="STRING" id="1714355.BTO28_08470"/>
<keyword evidence="2" id="KW-1003">Cell membrane</keyword>
<reference evidence="10 11" key="1">
    <citation type="submission" date="2016-12" db="EMBL/GenBank/DDBJ databases">
        <title>Domibacillus sp. SAB 38T whole genome sequencing.</title>
        <authorList>
            <person name="Verma A."/>
            <person name="Ojha A.K."/>
            <person name="Krishnamurthi S."/>
        </authorList>
    </citation>
    <scope>NUCLEOTIDE SEQUENCE [LARGE SCALE GENOMIC DNA]</scope>
    <source>
        <strain evidence="10 11">SAB 38</strain>
    </source>
</reference>
<comment type="caution">
    <text evidence="10">The sequence shown here is derived from an EMBL/GenBank/DDBJ whole genome shotgun (WGS) entry which is preliminary data.</text>
</comment>
<evidence type="ECO:0000256" key="1">
    <source>
        <dbReference type="ARBA" id="ARBA00004236"/>
    </source>
</evidence>
<dbReference type="GO" id="GO:0005886">
    <property type="term" value="C:plasma membrane"/>
    <property type="evidence" value="ECO:0007669"/>
    <property type="project" value="UniProtKB-SubCell"/>
</dbReference>
<dbReference type="InterPro" id="IPR004090">
    <property type="entry name" value="Chemotax_Me-accpt_rcpt"/>
</dbReference>
<dbReference type="Pfam" id="PF00672">
    <property type="entry name" value="HAMP"/>
    <property type="match status" value="1"/>
</dbReference>
<dbReference type="GO" id="GO:0007165">
    <property type="term" value="P:signal transduction"/>
    <property type="evidence" value="ECO:0007669"/>
    <property type="project" value="UniProtKB-KW"/>
</dbReference>
<accession>A0A1V2A7U3</accession>
<evidence type="ECO:0000313" key="11">
    <source>
        <dbReference type="Proteomes" id="UP000188613"/>
    </source>
</evidence>
<proteinExistence type="inferred from homology"/>
<evidence type="ECO:0000256" key="6">
    <source>
        <dbReference type="PROSITE-ProRule" id="PRU00284"/>
    </source>
</evidence>
<protein>
    <recommendedName>
        <fullName evidence="12">Methyl-accepting chemotaxis protein</fullName>
    </recommendedName>
</protein>
<feature type="domain" description="Methyl-accepting transducer" evidence="8">
    <location>
        <begin position="275"/>
        <end position="511"/>
    </location>
</feature>
<dbReference type="Pfam" id="PF12729">
    <property type="entry name" value="4HB_MCP_1"/>
    <property type="match status" value="1"/>
</dbReference>
<keyword evidence="4 6" id="KW-0807">Transducer</keyword>
<dbReference type="GO" id="GO:0006935">
    <property type="term" value="P:chemotaxis"/>
    <property type="evidence" value="ECO:0007669"/>
    <property type="project" value="InterPro"/>
</dbReference>
<dbReference type="Proteomes" id="UP000188613">
    <property type="component" value="Unassembled WGS sequence"/>
</dbReference>
<dbReference type="PROSITE" id="PS50111">
    <property type="entry name" value="CHEMOTAXIS_TRANSDUC_2"/>
    <property type="match status" value="1"/>
</dbReference>
<keyword evidence="3 7" id="KW-0472">Membrane</keyword>
<evidence type="ECO:0000256" key="5">
    <source>
        <dbReference type="ARBA" id="ARBA00029447"/>
    </source>
</evidence>